<name>A0AAN9Q0T3_CLITE</name>
<accession>A0AAN9Q0T3</accession>
<evidence type="ECO:0000256" key="1">
    <source>
        <dbReference type="SAM" id="Phobius"/>
    </source>
</evidence>
<keyword evidence="1" id="KW-1133">Transmembrane helix</keyword>
<proteinExistence type="predicted"/>
<evidence type="ECO:0000313" key="3">
    <source>
        <dbReference type="Proteomes" id="UP001359559"/>
    </source>
</evidence>
<sequence length="101" mass="11254">MSCEGRRSTLDLVIGEGNQPRGFCSSGVRGENQFWSASARDRRWSLVGLAEGGDFCCYLFFFAVSSLFCFWLMETIGFGSMLLLLRGGLFLKLMIFKDKGG</sequence>
<dbReference type="EMBL" id="JAYKXN010000001">
    <property type="protein sequence ID" value="KAK7317702.1"/>
    <property type="molecule type" value="Genomic_DNA"/>
</dbReference>
<organism evidence="2 3">
    <name type="scientific">Clitoria ternatea</name>
    <name type="common">Butterfly pea</name>
    <dbReference type="NCBI Taxonomy" id="43366"/>
    <lineage>
        <taxon>Eukaryota</taxon>
        <taxon>Viridiplantae</taxon>
        <taxon>Streptophyta</taxon>
        <taxon>Embryophyta</taxon>
        <taxon>Tracheophyta</taxon>
        <taxon>Spermatophyta</taxon>
        <taxon>Magnoliopsida</taxon>
        <taxon>eudicotyledons</taxon>
        <taxon>Gunneridae</taxon>
        <taxon>Pentapetalae</taxon>
        <taxon>rosids</taxon>
        <taxon>fabids</taxon>
        <taxon>Fabales</taxon>
        <taxon>Fabaceae</taxon>
        <taxon>Papilionoideae</taxon>
        <taxon>50 kb inversion clade</taxon>
        <taxon>NPAAA clade</taxon>
        <taxon>indigoferoid/millettioid clade</taxon>
        <taxon>Phaseoleae</taxon>
        <taxon>Clitoria</taxon>
    </lineage>
</organism>
<keyword evidence="3" id="KW-1185">Reference proteome</keyword>
<reference evidence="2 3" key="1">
    <citation type="submission" date="2024-01" db="EMBL/GenBank/DDBJ databases">
        <title>The genomes of 5 underutilized Papilionoideae crops provide insights into root nodulation and disease resistance.</title>
        <authorList>
            <person name="Yuan L."/>
        </authorList>
    </citation>
    <scope>NUCLEOTIDE SEQUENCE [LARGE SCALE GENOMIC DNA]</scope>
    <source>
        <strain evidence="2">LY-2023</strain>
        <tissue evidence="2">Leaf</tissue>
    </source>
</reference>
<feature type="transmembrane region" description="Helical" evidence="1">
    <location>
        <begin position="58"/>
        <end position="85"/>
    </location>
</feature>
<gene>
    <name evidence="2" type="ORF">RJT34_02144</name>
</gene>
<dbReference type="AlphaFoldDB" id="A0AAN9Q0T3"/>
<evidence type="ECO:0000313" key="2">
    <source>
        <dbReference type="EMBL" id="KAK7317702.1"/>
    </source>
</evidence>
<keyword evidence="1" id="KW-0812">Transmembrane</keyword>
<keyword evidence="1" id="KW-0472">Membrane</keyword>
<protein>
    <submittedName>
        <fullName evidence="2">Uncharacterized protein</fullName>
    </submittedName>
</protein>
<comment type="caution">
    <text evidence="2">The sequence shown here is derived from an EMBL/GenBank/DDBJ whole genome shotgun (WGS) entry which is preliminary data.</text>
</comment>
<dbReference type="Proteomes" id="UP001359559">
    <property type="component" value="Unassembled WGS sequence"/>
</dbReference>